<dbReference type="GO" id="GO:0016747">
    <property type="term" value="F:acyltransferase activity, transferring groups other than amino-acyl groups"/>
    <property type="evidence" value="ECO:0007669"/>
    <property type="project" value="InterPro"/>
</dbReference>
<dbReference type="Proteomes" id="UP000215383">
    <property type="component" value="Chromosome 1"/>
</dbReference>
<name>A0A239TX43_9FIRM</name>
<dbReference type="Gene3D" id="3.40.630.30">
    <property type="match status" value="1"/>
</dbReference>
<dbReference type="GeneID" id="78507534"/>
<feature type="domain" description="N-acetyltransferase" evidence="1">
    <location>
        <begin position="3"/>
        <end position="131"/>
    </location>
</feature>
<dbReference type="Pfam" id="PF00583">
    <property type="entry name" value="Acetyltransf_1"/>
    <property type="match status" value="1"/>
</dbReference>
<evidence type="ECO:0000313" key="3">
    <source>
        <dbReference type="Proteomes" id="UP000215383"/>
    </source>
</evidence>
<organism evidence="2 3">
    <name type="scientific">Megamonas hypermegale</name>
    <dbReference type="NCBI Taxonomy" id="158847"/>
    <lineage>
        <taxon>Bacteria</taxon>
        <taxon>Bacillati</taxon>
        <taxon>Bacillota</taxon>
        <taxon>Negativicutes</taxon>
        <taxon>Selenomonadales</taxon>
        <taxon>Selenomonadaceae</taxon>
        <taxon>Megamonas</taxon>
    </lineage>
</organism>
<dbReference type="AlphaFoldDB" id="A0A239TX43"/>
<dbReference type="InterPro" id="IPR000182">
    <property type="entry name" value="GNAT_dom"/>
</dbReference>
<keyword evidence="2" id="KW-0808">Transferase</keyword>
<evidence type="ECO:0000313" key="2">
    <source>
        <dbReference type="EMBL" id="SNV02112.1"/>
    </source>
</evidence>
<gene>
    <name evidence="2" type="ORF">SAMEA4364220_01537</name>
</gene>
<dbReference type="SUPFAM" id="SSF55729">
    <property type="entry name" value="Acyl-CoA N-acyltransferases (Nat)"/>
    <property type="match status" value="1"/>
</dbReference>
<sequence>MNIVYSQEKNFTAEALLDFFTKSGNPDAKYGEALVKAMNNSTVIHAWDKDADEIAALISVIDDGATTAYIRYLIVAPNYRGKGINDELIAQVKAKYADYPFVYAFAPDDFHASFFTKLGFNVIDNMKVLAR</sequence>
<evidence type="ECO:0000259" key="1">
    <source>
        <dbReference type="PROSITE" id="PS51186"/>
    </source>
</evidence>
<dbReference type="EMBL" id="LT906446">
    <property type="protein sequence ID" value="SNV02112.1"/>
    <property type="molecule type" value="Genomic_DNA"/>
</dbReference>
<dbReference type="CDD" id="cd04301">
    <property type="entry name" value="NAT_SF"/>
    <property type="match status" value="1"/>
</dbReference>
<protein>
    <submittedName>
        <fullName evidence="2">Acetyltransferase (GNAT) family</fullName>
    </submittedName>
</protein>
<accession>A0A239TX43</accession>
<reference evidence="2 3" key="1">
    <citation type="submission" date="2017-06" db="EMBL/GenBank/DDBJ databases">
        <authorList>
            <consortium name="Pathogen Informatics"/>
        </authorList>
    </citation>
    <scope>NUCLEOTIDE SEQUENCE [LARGE SCALE GENOMIC DNA]</scope>
    <source>
        <strain evidence="2 3">NCTC10570</strain>
    </source>
</reference>
<dbReference type="eggNOG" id="COG0454">
    <property type="taxonomic scope" value="Bacteria"/>
</dbReference>
<dbReference type="InterPro" id="IPR016181">
    <property type="entry name" value="Acyl_CoA_acyltransferase"/>
</dbReference>
<keyword evidence="3" id="KW-1185">Reference proteome</keyword>
<dbReference type="PROSITE" id="PS51186">
    <property type="entry name" value="GNAT"/>
    <property type="match status" value="1"/>
</dbReference>
<dbReference type="RefSeq" id="WP_027890631.1">
    <property type="nucleotide sequence ID" value="NZ_JACJJR010000002.1"/>
</dbReference>
<proteinExistence type="predicted"/>
<dbReference type="OrthoDB" id="9796032at2"/>